<dbReference type="GO" id="GO:0005525">
    <property type="term" value="F:GTP binding"/>
    <property type="evidence" value="ECO:0007669"/>
    <property type="project" value="UniProtKB-KW"/>
</dbReference>
<comment type="cofactor">
    <cofactor evidence="10">
        <name>Mn(2+)</name>
        <dbReference type="ChEBI" id="CHEBI:29035"/>
    </cofactor>
    <text evidence="10">Binds 2 manganese ions per subunit.</text>
</comment>
<evidence type="ECO:0000256" key="8">
    <source>
        <dbReference type="PIRSR" id="PIRSR601233-1"/>
    </source>
</evidence>
<feature type="binding site" evidence="9">
    <location>
        <begin position="340"/>
        <end position="341"/>
    </location>
    <ligand>
        <name>GMP</name>
        <dbReference type="ChEBI" id="CHEBI:58115"/>
    </ligand>
</feature>
<dbReference type="EMBL" id="JAECZO010000041">
    <property type="protein sequence ID" value="KAK7194751.1"/>
    <property type="molecule type" value="Genomic_DNA"/>
</dbReference>
<comment type="catalytic activity">
    <reaction evidence="7">
        <text>a 3'-end 3'-phospho-ribonucleotide-RNA + a 5'-end dephospho-ribonucleoside-RNA + GTP = a ribonucleotidyl-ribonucleotide-RNA + GMP + diphosphate</text>
        <dbReference type="Rhea" id="RHEA:68076"/>
        <dbReference type="Rhea" id="RHEA-COMP:10463"/>
        <dbReference type="Rhea" id="RHEA-COMP:13936"/>
        <dbReference type="Rhea" id="RHEA-COMP:17355"/>
        <dbReference type="ChEBI" id="CHEBI:33019"/>
        <dbReference type="ChEBI" id="CHEBI:37565"/>
        <dbReference type="ChEBI" id="CHEBI:58115"/>
        <dbReference type="ChEBI" id="CHEBI:83062"/>
        <dbReference type="ChEBI" id="CHEBI:138284"/>
        <dbReference type="ChEBI" id="CHEBI:173118"/>
        <dbReference type="EC" id="6.5.1.8"/>
    </reaction>
</comment>
<feature type="binding site" evidence="9">
    <location>
        <position position="488"/>
    </location>
    <ligand>
        <name>GMP</name>
        <dbReference type="ChEBI" id="CHEBI:58115"/>
    </ligand>
</feature>
<dbReference type="InterPro" id="IPR001233">
    <property type="entry name" value="RtcB"/>
</dbReference>
<accession>A0AAW0EMA5</accession>
<dbReference type="EC" id="6.5.1.8" evidence="1"/>
<keyword evidence="4 9" id="KW-0547">Nucleotide-binding</keyword>
<keyword evidence="12" id="KW-1185">Reference proteome</keyword>
<feature type="binding site" evidence="9">
    <location>
        <begin position="394"/>
        <end position="397"/>
    </location>
    <ligand>
        <name>GMP</name>
        <dbReference type="ChEBI" id="CHEBI:58115"/>
    </ligand>
</feature>
<evidence type="ECO:0000256" key="10">
    <source>
        <dbReference type="PIRSR" id="PIRSR601233-3"/>
    </source>
</evidence>
<dbReference type="GO" id="GO:0042245">
    <property type="term" value="P:RNA repair"/>
    <property type="evidence" value="ECO:0007669"/>
    <property type="project" value="TreeGrafter"/>
</dbReference>
<dbReference type="GO" id="GO:0006396">
    <property type="term" value="P:RNA processing"/>
    <property type="evidence" value="ECO:0007669"/>
    <property type="project" value="InterPro"/>
</dbReference>
<sequence length="489" mass="52863">MRARLSLCRCAVASSRRCLHWRRRTSAALSNSGVCLRHHADAPAAAGGVAEAAALYEVLSAPSSPVEVRAWRRGVEVERTAMEQLERISRMNPRLIPAPVAVMPDVHSGIGCTVGLVLPTVRAIIPACVGVDIGCGMIAVQTSLAAEDLPHSLTELRLAIELGVPHGRTHGGRSAADAGSWRSGVPTSVQQVWKTHLADDFEELCRRHAQLQNTNNLNHLGTLGTGNHFIEICLDEEKPQARVWVMLHSGSRGVGNRIGSIFIELAKKDMAARMITLPDADLAYLDEGTRYFDDYIMAVEWAQKYAWWNRQVMLDAVLAAMRSCISVPFHTTQAAVNCHHNYVERVRLPARASAAEGGDGAAAPDEAPPRLQEEAWLTRKGATSARLGELAVIPGSMGARSYIVRGKGNAASYCSCSHGAGRRFSRGEARRRFTVSDLELATEGIECRKDSGVLDEAPGAYKSIDAVMAAQSDLVEVVAVLRQVLCVKG</sequence>
<feature type="binding site" evidence="10">
    <location>
        <position position="132"/>
    </location>
    <ligand>
        <name>Mn(2+)</name>
        <dbReference type="ChEBI" id="CHEBI:29035"/>
        <label>1</label>
    </ligand>
</feature>
<dbReference type="Proteomes" id="UP001430356">
    <property type="component" value="Unassembled WGS sequence"/>
</dbReference>
<keyword evidence="3 10" id="KW-0479">Metal-binding</keyword>
<feature type="binding site" evidence="9">
    <location>
        <position position="401"/>
    </location>
    <ligand>
        <name>GMP</name>
        <dbReference type="ChEBI" id="CHEBI:58115"/>
    </ligand>
</feature>
<dbReference type="InterPro" id="IPR036025">
    <property type="entry name" value="RtcB-like_sf"/>
</dbReference>
<dbReference type="GO" id="GO:0006281">
    <property type="term" value="P:DNA repair"/>
    <property type="evidence" value="ECO:0007669"/>
    <property type="project" value="TreeGrafter"/>
</dbReference>
<dbReference type="InterPro" id="IPR052915">
    <property type="entry name" value="RtcB-like"/>
</dbReference>
<dbReference type="Pfam" id="PF01139">
    <property type="entry name" value="RtcB"/>
    <property type="match status" value="1"/>
</dbReference>
<dbReference type="AlphaFoldDB" id="A0AAW0EMA5"/>
<keyword evidence="2 11" id="KW-0436">Ligase</keyword>
<evidence type="ECO:0000256" key="4">
    <source>
        <dbReference type="ARBA" id="ARBA00022741"/>
    </source>
</evidence>
<feature type="binding site" evidence="9">
    <location>
        <begin position="418"/>
        <end position="421"/>
    </location>
    <ligand>
        <name>GMP</name>
        <dbReference type="ChEBI" id="CHEBI:58115"/>
    </ligand>
</feature>
<feature type="active site" description="GMP-histidine intermediate" evidence="8">
    <location>
        <position position="418"/>
    </location>
</feature>
<keyword evidence="6 10" id="KW-0464">Manganese</keyword>
<feature type="binding site" evidence="10">
    <location>
        <position position="228"/>
    </location>
    <ligand>
        <name>Mn(2+)</name>
        <dbReference type="ChEBI" id="CHEBI:29035"/>
        <label>1</label>
    </ligand>
</feature>
<name>A0AAW0EMA5_9TRYP</name>
<proteinExistence type="predicted"/>
<comment type="caution">
    <text evidence="11">The sequence shown here is derived from an EMBL/GenBank/DDBJ whole genome shotgun (WGS) entry which is preliminary data.</text>
</comment>
<evidence type="ECO:0000256" key="2">
    <source>
        <dbReference type="ARBA" id="ARBA00022598"/>
    </source>
</evidence>
<feature type="binding site" evidence="10">
    <location>
        <position position="340"/>
    </location>
    <ligand>
        <name>Mn(2+)</name>
        <dbReference type="ChEBI" id="CHEBI:29035"/>
        <label>2</label>
    </ligand>
</feature>
<keyword evidence="5 9" id="KW-0342">GTP-binding</keyword>
<evidence type="ECO:0000256" key="5">
    <source>
        <dbReference type="ARBA" id="ARBA00023134"/>
    </source>
</evidence>
<dbReference type="PANTHER" id="PTHR43749">
    <property type="entry name" value="RNA-SPLICING LIGASE RTCB"/>
    <property type="match status" value="1"/>
</dbReference>
<dbReference type="Gene3D" id="3.90.1860.10">
    <property type="entry name" value="tRNA-splicing ligase RtcB"/>
    <property type="match status" value="1"/>
</dbReference>
<evidence type="ECO:0000256" key="6">
    <source>
        <dbReference type="ARBA" id="ARBA00023211"/>
    </source>
</evidence>
<dbReference type="GO" id="GO:0030145">
    <property type="term" value="F:manganese ion binding"/>
    <property type="evidence" value="ECO:0007669"/>
    <property type="project" value="TreeGrafter"/>
</dbReference>
<feature type="binding site" evidence="10">
    <location>
        <position position="248"/>
    </location>
    <ligand>
        <name>Mn(2+)</name>
        <dbReference type="ChEBI" id="CHEBI:29035"/>
        <label>2</label>
    </ligand>
</feature>
<evidence type="ECO:0000256" key="7">
    <source>
        <dbReference type="ARBA" id="ARBA00047746"/>
    </source>
</evidence>
<protein>
    <recommendedName>
        <fullName evidence="1">3'-phosphate/5'-hydroxy nucleic acid ligase</fullName>
        <ecNumber evidence="1">6.5.1.8</ecNumber>
    </recommendedName>
</protein>
<dbReference type="GO" id="GO:0003909">
    <property type="term" value="F:DNA ligase activity"/>
    <property type="evidence" value="ECO:0007669"/>
    <property type="project" value="TreeGrafter"/>
</dbReference>
<evidence type="ECO:0000256" key="1">
    <source>
        <dbReference type="ARBA" id="ARBA00012726"/>
    </source>
</evidence>
<evidence type="ECO:0000313" key="11">
    <source>
        <dbReference type="EMBL" id="KAK7194751.1"/>
    </source>
</evidence>
<reference evidence="11 12" key="1">
    <citation type="journal article" date="2021" name="MBio">
        <title>A New Model Trypanosomatid, Novymonas esmeraldas: Genomic Perception of Its 'Candidatus Pandoraea novymonadis' Endosymbiont.</title>
        <authorList>
            <person name="Zakharova A."/>
            <person name="Saura A."/>
            <person name="Butenko A."/>
            <person name="Podesvova L."/>
            <person name="Warmusova S."/>
            <person name="Kostygov A.Y."/>
            <person name="Nenarokova A."/>
            <person name="Lukes J."/>
            <person name="Opperdoes F.R."/>
            <person name="Yurchenko V."/>
        </authorList>
    </citation>
    <scope>NUCLEOTIDE SEQUENCE [LARGE SCALE GENOMIC DNA]</scope>
    <source>
        <strain evidence="11 12">E262AT.01</strain>
    </source>
</reference>
<dbReference type="GO" id="GO:0170057">
    <property type="term" value="F:RNA ligase (GTP) activity"/>
    <property type="evidence" value="ECO:0007669"/>
    <property type="project" value="UniProtKB-EC"/>
</dbReference>
<evidence type="ECO:0000256" key="9">
    <source>
        <dbReference type="PIRSR" id="PIRSR601233-2"/>
    </source>
</evidence>
<feature type="binding site" evidence="9">
    <location>
        <begin position="227"/>
        <end position="231"/>
    </location>
    <ligand>
        <name>GMP</name>
        <dbReference type="ChEBI" id="CHEBI:58115"/>
    </ligand>
</feature>
<gene>
    <name evidence="11" type="ORF">NESM_000395100</name>
</gene>
<evidence type="ECO:0000313" key="12">
    <source>
        <dbReference type="Proteomes" id="UP001430356"/>
    </source>
</evidence>
<organism evidence="11 12">
    <name type="scientific">Novymonas esmeraldas</name>
    <dbReference type="NCBI Taxonomy" id="1808958"/>
    <lineage>
        <taxon>Eukaryota</taxon>
        <taxon>Discoba</taxon>
        <taxon>Euglenozoa</taxon>
        <taxon>Kinetoplastea</taxon>
        <taxon>Metakinetoplastina</taxon>
        <taxon>Trypanosomatida</taxon>
        <taxon>Trypanosomatidae</taxon>
        <taxon>Novymonas</taxon>
    </lineage>
</organism>
<evidence type="ECO:0000256" key="3">
    <source>
        <dbReference type="ARBA" id="ARBA00022723"/>
    </source>
</evidence>
<dbReference type="SUPFAM" id="SSF103365">
    <property type="entry name" value="Hypothetical protein PH1602"/>
    <property type="match status" value="1"/>
</dbReference>
<dbReference type="PANTHER" id="PTHR43749:SF2">
    <property type="entry name" value="RNA-SPLICING LIGASE RTCB"/>
    <property type="match status" value="1"/>
</dbReference>